<dbReference type="Proteomes" id="UP000183015">
    <property type="component" value="Unassembled WGS sequence"/>
</dbReference>
<keyword evidence="4 7" id="KW-0812">Transmembrane</keyword>
<dbReference type="PANTHER" id="PTHR23513:SF11">
    <property type="entry name" value="STAPHYLOFERRIN A TRANSPORTER"/>
    <property type="match status" value="1"/>
</dbReference>
<evidence type="ECO:0000256" key="7">
    <source>
        <dbReference type="SAM" id="Phobius"/>
    </source>
</evidence>
<keyword evidence="9" id="KW-1185">Reference proteome</keyword>
<dbReference type="CDD" id="cd06173">
    <property type="entry name" value="MFS_MefA_like"/>
    <property type="match status" value="1"/>
</dbReference>
<keyword evidence="3" id="KW-1003">Cell membrane</keyword>
<sequence>MLTALRSDRTASRSEPLGPVFRLYQSAVVTSDLGDGMYRIAVPLITLGITHSALSVSLVGFAVRLPWLVATLPAGVVNDRATPVRVMRAASLLRLVLLAAMCALAFLGELPLWLLALIAFGIGCAGTFVDVGAQSALPRLVRPEQLPKANATVQSAQTLLAQLLGPALGGVVVALGSGQGLATVAVLYAVTVVALGRIPSAPAAAPPASPPAGAASLRRDASLKSLTGELAEGLRYLGGRPDLRRLALAGAANNLSYSISLTLLPLWAVAPGPLRLPQISYGLLLACLAVGSVIAGPFAGRTIDRLGQGHVMRYGGFGLGASYLMLAVPSVPVVAAGLLGYGLVCIVWNVAVVSYRQTTVPSELFGRVNAGYRWITWGVFPIGSLLAGALAEGVGLAGAFLVAGALPLLAAVFLPVRGLVESTA</sequence>
<evidence type="ECO:0000313" key="9">
    <source>
        <dbReference type="Proteomes" id="UP000183015"/>
    </source>
</evidence>
<feature type="transmembrane region" description="Helical" evidence="7">
    <location>
        <begin position="279"/>
        <end position="299"/>
    </location>
</feature>
<feature type="transmembrane region" description="Helical" evidence="7">
    <location>
        <begin position="40"/>
        <end position="65"/>
    </location>
</feature>
<comment type="subcellular location">
    <subcellularLocation>
        <location evidence="1">Cell membrane</location>
        <topology evidence="1">Multi-pass membrane protein</topology>
    </subcellularLocation>
</comment>
<proteinExistence type="predicted"/>
<accession>A0A1H7XLY0</accession>
<dbReference type="RefSeq" id="WP_052438839.1">
    <property type="nucleotide sequence ID" value="NZ_BBPN01000017.1"/>
</dbReference>
<reference evidence="9" key="1">
    <citation type="submission" date="2016-10" db="EMBL/GenBank/DDBJ databases">
        <authorList>
            <person name="Varghese N."/>
        </authorList>
    </citation>
    <scope>NUCLEOTIDE SEQUENCE [LARGE SCALE GENOMIC DNA]</scope>
    <source>
        <strain evidence="9">DSM 45096 / BCRC 16803 / CGMCC 4.1857 / CIP 109030 / JCM 12277 / KCTC 19219 / NBRC 100920 / 33214</strain>
    </source>
</reference>
<evidence type="ECO:0000256" key="1">
    <source>
        <dbReference type="ARBA" id="ARBA00004651"/>
    </source>
</evidence>
<evidence type="ECO:0000256" key="2">
    <source>
        <dbReference type="ARBA" id="ARBA00022448"/>
    </source>
</evidence>
<keyword evidence="5 7" id="KW-1133">Transmembrane helix</keyword>
<feature type="transmembrane region" description="Helical" evidence="7">
    <location>
        <begin position="246"/>
        <end position="267"/>
    </location>
</feature>
<gene>
    <name evidence="8" type="ORF">SAMN05414137_124100</name>
</gene>
<feature type="transmembrane region" description="Helical" evidence="7">
    <location>
        <begin position="311"/>
        <end position="328"/>
    </location>
</feature>
<feature type="transmembrane region" description="Helical" evidence="7">
    <location>
        <begin position="397"/>
        <end position="420"/>
    </location>
</feature>
<dbReference type="OrthoDB" id="9815525at2"/>
<dbReference type="eggNOG" id="COG2814">
    <property type="taxonomic scope" value="Bacteria"/>
</dbReference>
<evidence type="ECO:0000256" key="4">
    <source>
        <dbReference type="ARBA" id="ARBA00022692"/>
    </source>
</evidence>
<feature type="transmembrane region" description="Helical" evidence="7">
    <location>
        <begin position="334"/>
        <end position="353"/>
    </location>
</feature>
<dbReference type="EMBL" id="FOAZ01000024">
    <property type="protein sequence ID" value="SEM34695.1"/>
    <property type="molecule type" value="Genomic_DNA"/>
</dbReference>
<evidence type="ECO:0000256" key="6">
    <source>
        <dbReference type="ARBA" id="ARBA00023136"/>
    </source>
</evidence>
<dbReference type="SUPFAM" id="SSF103473">
    <property type="entry name" value="MFS general substrate transporter"/>
    <property type="match status" value="1"/>
</dbReference>
<dbReference type="Pfam" id="PF05977">
    <property type="entry name" value="MFS_3"/>
    <property type="match status" value="1"/>
</dbReference>
<dbReference type="STRING" id="235985.SAMN05414137_124100"/>
<evidence type="ECO:0000256" key="3">
    <source>
        <dbReference type="ARBA" id="ARBA00022475"/>
    </source>
</evidence>
<dbReference type="AlphaFoldDB" id="A0A1H7XLY0"/>
<feature type="transmembrane region" description="Helical" evidence="7">
    <location>
        <begin position="86"/>
        <end position="107"/>
    </location>
</feature>
<organism evidence="8 9">
    <name type="scientific">Streptacidiphilus jiangxiensis</name>
    <dbReference type="NCBI Taxonomy" id="235985"/>
    <lineage>
        <taxon>Bacteria</taxon>
        <taxon>Bacillati</taxon>
        <taxon>Actinomycetota</taxon>
        <taxon>Actinomycetes</taxon>
        <taxon>Kitasatosporales</taxon>
        <taxon>Streptomycetaceae</taxon>
        <taxon>Streptacidiphilus</taxon>
    </lineage>
</organism>
<dbReference type="GO" id="GO:0005886">
    <property type="term" value="C:plasma membrane"/>
    <property type="evidence" value="ECO:0007669"/>
    <property type="project" value="UniProtKB-SubCell"/>
</dbReference>
<dbReference type="InterPro" id="IPR036259">
    <property type="entry name" value="MFS_trans_sf"/>
</dbReference>
<dbReference type="Gene3D" id="1.20.1250.20">
    <property type="entry name" value="MFS general substrate transporter like domains"/>
    <property type="match status" value="1"/>
</dbReference>
<keyword evidence="2" id="KW-0813">Transport</keyword>
<dbReference type="InterPro" id="IPR010290">
    <property type="entry name" value="TM_effector"/>
</dbReference>
<protein>
    <submittedName>
        <fullName evidence="8">Transmembrane secretion effector</fullName>
    </submittedName>
</protein>
<name>A0A1H7XLY0_STRJI</name>
<dbReference type="PANTHER" id="PTHR23513">
    <property type="entry name" value="INTEGRAL MEMBRANE EFFLUX PROTEIN-RELATED"/>
    <property type="match status" value="1"/>
</dbReference>
<keyword evidence="6 7" id="KW-0472">Membrane</keyword>
<feature type="transmembrane region" description="Helical" evidence="7">
    <location>
        <begin position="374"/>
        <end position="391"/>
    </location>
</feature>
<evidence type="ECO:0000256" key="5">
    <source>
        <dbReference type="ARBA" id="ARBA00022989"/>
    </source>
</evidence>
<evidence type="ECO:0000313" key="8">
    <source>
        <dbReference type="EMBL" id="SEM34695.1"/>
    </source>
</evidence>